<dbReference type="Gene3D" id="2.130.10.10">
    <property type="entry name" value="YVTN repeat-like/Quinoprotein amine dehydrogenase"/>
    <property type="match status" value="2"/>
</dbReference>
<dbReference type="InterPro" id="IPR001680">
    <property type="entry name" value="WD40_rpt"/>
</dbReference>
<accession>A0A4S2MVV1</accession>
<dbReference type="InParanoid" id="A0A4S2MVV1"/>
<dbReference type="SUPFAM" id="SSF50978">
    <property type="entry name" value="WD40 repeat-like"/>
    <property type="match status" value="1"/>
</dbReference>
<feature type="repeat" description="WD" evidence="2">
    <location>
        <begin position="581"/>
        <end position="632"/>
    </location>
</feature>
<keyword evidence="1" id="KW-0677">Repeat</keyword>
<keyword evidence="5" id="KW-1185">Reference proteome</keyword>
<dbReference type="OrthoDB" id="674604at2759"/>
<dbReference type="InterPro" id="IPR056884">
    <property type="entry name" value="NPHP3-like_N"/>
</dbReference>
<feature type="non-terminal residue" evidence="4">
    <location>
        <position position="1"/>
    </location>
</feature>
<evidence type="ECO:0000313" key="5">
    <source>
        <dbReference type="Proteomes" id="UP000298138"/>
    </source>
</evidence>
<evidence type="ECO:0000256" key="2">
    <source>
        <dbReference type="PROSITE-ProRule" id="PRU00221"/>
    </source>
</evidence>
<reference evidence="4 5" key="1">
    <citation type="submission" date="2019-04" db="EMBL/GenBank/DDBJ databases">
        <title>Comparative genomics and transcriptomics to analyze fruiting body development in filamentous ascomycetes.</title>
        <authorList>
            <consortium name="DOE Joint Genome Institute"/>
            <person name="Lutkenhaus R."/>
            <person name="Traeger S."/>
            <person name="Breuer J."/>
            <person name="Kuo A."/>
            <person name="Lipzen A."/>
            <person name="Pangilinan J."/>
            <person name="Dilworth D."/>
            <person name="Sandor L."/>
            <person name="Poggeler S."/>
            <person name="Barry K."/>
            <person name="Grigoriev I.V."/>
            <person name="Nowrousian M."/>
        </authorList>
    </citation>
    <scope>NUCLEOTIDE SEQUENCE [LARGE SCALE GENOMIC DNA]</scope>
    <source>
        <strain evidence="4 5">CBS 389.68</strain>
    </source>
</reference>
<dbReference type="PROSITE" id="PS50294">
    <property type="entry name" value="WD_REPEATS_REGION"/>
    <property type="match status" value="1"/>
</dbReference>
<dbReference type="InterPro" id="IPR015943">
    <property type="entry name" value="WD40/YVTN_repeat-like_dom_sf"/>
</dbReference>
<dbReference type="AlphaFoldDB" id="A0A4S2MVV1"/>
<dbReference type="Pfam" id="PF00400">
    <property type="entry name" value="WD40"/>
    <property type="match status" value="2"/>
</dbReference>
<dbReference type="PANTHER" id="PTHR10039">
    <property type="entry name" value="AMELOGENIN"/>
    <property type="match status" value="1"/>
</dbReference>
<keyword evidence="2" id="KW-0853">WD repeat</keyword>
<gene>
    <name evidence="4" type="ORF">EX30DRAFT_307236</name>
</gene>
<dbReference type="Pfam" id="PF24883">
    <property type="entry name" value="NPHP3_N"/>
    <property type="match status" value="1"/>
</dbReference>
<evidence type="ECO:0000313" key="4">
    <source>
        <dbReference type="EMBL" id="TGZ80748.1"/>
    </source>
</evidence>
<dbReference type="PANTHER" id="PTHR10039:SF16">
    <property type="entry name" value="GPI INOSITOL-DEACYLASE"/>
    <property type="match status" value="1"/>
</dbReference>
<dbReference type="Proteomes" id="UP000298138">
    <property type="component" value="Unassembled WGS sequence"/>
</dbReference>
<dbReference type="SMART" id="SM00320">
    <property type="entry name" value="WD40"/>
    <property type="match status" value="2"/>
</dbReference>
<dbReference type="InterPro" id="IPR036322">
    <property type="entry name" value="WD40_repeat_dom_sf"/>
</dbReference>
<name>A0A4S2MVV1_9PEZI</name>
<sequence>LEKLPRVQGAAFDSHYLEHRSTCLQGTRVDVLNEIMRWCQSSADGPCIYWLCGMAGTGKSTIARTVSKVCDNEKRLGASFFFSKDKEDLKKAQNFVTTIALQLTEHIPGLKPLVSEAIKKKPDISEKILEIQWRHLITDPLTSLDQEKLERFVIIIDALDECEKNDIRLILGVLAQSYKLCTTRLKVFVTSRPETPIRKVFGETIMKMHQLQILHKVPQKTIDHDIRLYFQDQLKDDVTPEVLDRLVEKAGGLFIWAATACRFLQCASIMKERRLKLLLTDGKSSRHPEKELDSIYITILSTSIKDKFHDDEYEEAFELYRRIIEVIILVPSPVSMDTLSRLIHLSKDTINDIIGDLHSVLDIPTDDAYPIRTLHLSFRDFLLSESRCQDTNLRIDEQQGHRSLLSECLKCMSDKLRENVCDLPYPGISSGDVKKEIIEKALPSELQYACRYWIYHLQRSGNEVYNDGNIEKFLQTHFLHWLEVLSLMGVVSEGIDAIRALESKVSSNENERLYELSHDARRFITKHRKTIEDAPLQIYSSALMFSPTGSIIRKLFTQDIPRWIKTLPLVQENWDPLLQTLEGHSNVVHTLAFSPDGKTLASGSEDNTTLASGSSDHTVRLWDPTTGASRGTLEGHSNAVHTLAFPPDGKILTNCQSSNVQPNPWGTSGSWITHEHHNMLFLPVDVQPRCCSIYGAFVAWGDALGRVYTMELSSYI</sequence>
<evidence type="ECO:0000259" key="3">
    <source>
        <dbReference type="Pfam" id="PF24883"/>
    </source>
</evidence>
<dbReference type="SUPFAM" id="SSF52540">
    <property type="entry name" value="P-loop containing nucleoside triphosphate hydrolases"/>
    <property type="match status" value="1"/>
</dbReference>
<dbReference type="STRING" id="341454.A0A4S2MVV1"/>
<dbReference type="InterPro" id="IPR027417">
    <property type="entry name" value="P-loop_NTPase"/>
</dbReference>
<organism evidence="4 5">
    <name type="scientific">Ascodesmis nigricans</name>
    <dbReference type="NCBI Taxonomy" id="341454"/>
    <lineage>
        <taxon>Eukaryota</taxon>
        <taxon>Fungi</taxon>
        <taxon>Dikarya</taxon>
        <taxon>Ascomycota</taxon>
        <taxon>Pezizomycotina</taxon>
        <taxon>Pezizomycetes</taxon>
        <taxon>Pezizales</taxon>
        <taxon>Ascodesmidaceae</taxon>
        <taxon>Ascodesmis</taxon>
    </lineage>
</organism>
<evidence type="ECO:0000256" key="1">
    <source>
        <dbReference type="ARBA" id="ARBA00022737"/>
    </source>
</evidence>
<dbReference type="EMBL" id="ML220123">
    <property type="protein sequence ID" value="TGZ80748.1"/>
    <property type="molecule type" value="Genomic_DNA"/>
</dbReference>
<feature type="domain" description="Nephrocystin 3-like N-terminal" evidence="3">
    <location>
        <begin position="34"/>
        <end position="192"/>
    </location>
</feature>
<protein>
    <recommendedName>
        <fullName evidence="3">Nephrocystin 3-like N-terminal domain-containing protein</fullName>
    </recommendedName>
</protein>
<dbReference type="Gene3D" id="3.40.50.300">
    <property type="entry name" value="P-loop containing nucleotide triphosphate hydrolases"/>
    <property type="match status" value="1"/>
</dbReference>
<dbReference type="PROSITE" id="PS50082">
    <property type="entry name" value="WD_REPEATS_2"/>
    <property type="match status" value="1"/>
</dbReference>
<proteinExistence type="predicted"/>